<keyword evidence="5" id="KW-1185">Reference proteome</keyword>
<dbReference type="PANTHER" id="PTHR43877:SF2">
    <property type="entry name" value="AMINOALKYLPHOSPHONATE N-ACETYLTRANSFERASE-RELATED"/>
    <property type="match status" value="1"/>
</dbReference>
<dbReference type="EMBL" id="AP027141">
    <property type="protein sequence ID" value="BDV30593.1"/>
    <property type="molecule type" value="Genomic_DNA"/>
</dbReference>
<proteinExistence type="predicted"/>
<protein>
    <submittedName>
        <fullName evidence="4">N-acetyltransferase</fullName>
    </submittedName>
</protein>
<dbReference type="InterPro" id="IPR000182">
    <property type="entry name" value="GNAT_dom"/>
</dbReference>
<keyword evidence="2" id="KW-0012">Acyltransferase</keyword>
<evidence type="ECO:0000313" key="4">
    <source>
        <dbReference type="EMBL" id="BDV30593.1"/>
    </source>
</evidence>
<evidence type="ECO:0000313" key="5">
    <source>
        <dbReference type="Proteomes" id="UP001317779"/>
    </source>
</evidence>
<dbReference type="Proteomes" id="UP001317779">
    <property type="component" value="Chromosome"/>
</dbReference>
<keyword evidence="1" id="KW-0808">Transferase</keyword>
<evidence type="ECO:0000256" key="1">
    <source>
        <dbReference type="ARBA" id="ARBA00022679"/>
    </source>
</evidence>
<dbReference type="Pfam" id="PF00583">
    <property type="entry name" value="Acetyltransf_1"/>
    <property type="match status" value="1"/>
</dbReference>
<reference evidence="4 5" key="1">
    <citation type="submission" date="2022-12" db="EMBL/GenBank/DDBJ databases">
        <title>Microbacterium terricola strain KV-448 chromosome, complete genome.</title>
        <authorList>
            <person name="Oshima T."/>
            <person name="Moriya T."/>
            <person name="Bessho Y."/>
        </authorList>
    </citation>
    <scope>NUCLEOTIDE SEQUENCE [LARGE SCALE GENOMIC DNA]</scope>
    <source>
        <strain evidence="4 5">KV-448</strain>
    </source>
</reference>
<accession>A0ABM8DY56</accession>
<feature type="domain" description="N-acetyltransferase" evidence="3">
    <location>
        <begin position="22"/>
        <end position="178"/>
    </location>
</feature>
<dbReference type="SUPFAM" id="SSF55729">
    <property type="entry name" value="Acyl-CoA N-acyltransferases (Nat)"/>
    <property type="match status" value="1"/>
</dbReference>
<name>A0ABM8DY56_9MICO</name>
<evidence type="ECO:0000259" key="3">
    <source>
        <dbReference type="PROSITE" id="PS51186"/>
    </source>
</evidence>
<dbReference type="InterPro" id="IPR016181">
    <property type="entry name" value="Acyl_CoA_acyltransferase"/>
</dbReference>
<dbReference type="RefSeq" id="WP_263795523.1">
    <property type="nucleotide sequence ID" value="NZ_AP027141.1"/>
</dbReference>
<gene>
    <name evidence="4" type="ORF">Microterr_12530</name>
</gene>
<evidence type="ECO:0000256" key="2">
    <source>
        <dbReference type="ARBA" id="ARBA00023315"/>
    </source>
</evidence>
<sequence>MTEPVAVRRVRADEWELVRALRLAATADPDAAIAFLELHHDVAARPDEFWRDRAALAAESETVAQFVAEIGGESVGSLSVLVRATGQTDHLGRFIDDRRADVVGVWVRPDSRGIGAVDALLEAAAEWVSALGLRRVQLDVHRDNARAQGAYRRAGFAPTGETLTGPIGPEIVMERPLP</sequence>
<dbReference type="PANTHER" id="PTHR43877">
    <property type="entry name" value="AMINOALKYLPHOSPHONATE N-ACETYLTRANSFERASE-RELATED-RELATED"/>
    <property type="match status" value="1"/>
</dbReference>
<dbReference type="CDD" id="cd04301">
    <property type="entry name" value="NAT_SF"/>
    <property type="match status" value="1"/>
</dbReference>
<dbReference type="InterPro" id="IPR050832">
    <property type="entry name" value="Bact_Acetyltransf"/>
</dbReference>
<organism evidence="4 5">
    <name type="scientific">Microbacterium terricola</name>
    <dbReference type="NCBI Taxonomy" id="344163"/>
    <lineage>
        <taxon>Bacteria</taxon>
        <taxon>Bacillati</taxon>
        <taxon>Actinomycetota</taxon>
        <taxon>Actinomycetes</taxon>
        <taxon>Micrococcales</taxon>
        <taxon>Microbacteriaceae</taxon>
        <taxon>Microbacterium</taxon>
    </lineage>
</organism>
<dbReference type="Gene3D" id="3.40.630.30">
    <property type="match status" value="1"/>
</dbReference>
<dbReference type="PROSITE" id="PS51186">
    <property type="entry name" value="GNAT"/>
    <property type="match status" value="1"/>
</dbReference>